<reference evidence="1 2" key="1">
    <citation type="submission" date="2020-02" db="EMBL/GenBank/DDBJ databases">
        <authorList>
            <person name="Ma Q."/>
            <person name="Huang Y."/>
            <person name="Song X."/>
            <person name="Pei D."/>
        </authorList>
    </citation>
    <scope>NUCLEOTIDE SEQUENCE [LARGE SCALE GENOMIC DNA]</scope>
    <source>
        <strain evidence="1">Sxm20200214</strain>
        <tissue evidence="1">Leaf</tissue>
    </source>
</reference>
<organism evidence="1 2">
    <name type="scientific">Brassica carinata</name>
    <name type="common">Ethiopian mustard</name>
    <name type="synonym">Abyssinian cabbage</name>
    <dbReference type="NCBI Taxonomy" id="52824"/>
    <lineage>
        <taxon>Eukaryota</taxon>
        <taxon>Viridiplantae</taxon>
        <taxon>Streptophyta</taxon>
        <taxon>Embryophyta</taxon>
        <taxon>Tracheophyta</taxon>
        <taxon>Spermatophyta</taxon>
        <taxon>Magnoliopsida</taxon>
        <taxon>eudicotyledons</taxon>
        <taxon>Gunneridae</taxon>
        <taxon>Pentapetalae</taxon>
        <taxon>rosids</taxon>
        <taxon>malvids</taxon>
        <taxon>Brassicales</taxon>
        <taxon>Brassicaceae</taxon>
        <taxon>Brassiceae</taxon>
        <taxon>Brassica</taxon>
    </lineage>
</organism>
<gene>
    <name evidence="1" type="ORF">Bca52824_022396</name>
</gene>
<sequence length="76" mass="8814">MFLEKHNELQFESYEEYVKIHSRCMGQVGLPVRSSLAASYLRIFFLSVKMIPQSRATRAIKEGGDEKSIFELVFLI</sequence>
<proteinExistence type="predicted"/>
<accession>A0A8X8ARA2</accession>
<evidence type="ECO:0000313" key="2">
    <source>
        <dbReference type="Proteomes" id="UP000886595"/>
    </source>
</evidence>
<dbReference type="Proteomes" id="UP000886595">
    <property type="component" value="Unassembled WGS sequence"/>
</dbReference>
<dbReference type="AlphaFoldDB" id="A0A8X8ARA2"/>
<protein>
    <submittedName>
        <fullName evidence="1">Uncharacterized protein</fullName>
    </submittedName>
</protein>
<dbReference type="EMBL" id="JAAMPC010000005">
    <property type="protein sequence ID" value="KAG2310839.1"/>
    <property type="molecule type" value="Genomic_DNA"/>
</dbReference>
<comment type="caution">
    <text evidence="1">The sequence shown here is derived from an EMBL/GenBank/DDBJ whole genome shotgun (WGS) entry which is preliminary data.</text>
</comment>
<name>A0A8X8ARA2_BRACI</name>
<keyword evidence="2" id="KW-1185">Reference proteome</keyword>
<evidence type="ECO:0000313" key="1">
    <source>
        <dbReference type="EMBL" id="KAG2310839.1"/>
    </source>
</evidence>